<proteinExistence type="predicted"/>
<feature type="compositionally biased region" description="Polar residues" evidence="1">
    <location>
        <begin position="91"/>
        <end position="100"/>
    </location>
</feature>
<feature type="region of interest" description="Disordered" evidence="1">
    <location>
        <begin position="73"/>
        <end position="100"/>
    </location>
</feature>
<comment type="caution">
    <text evidence="2">The sequence shown here is derived from an EMBL/GenBank/DDBJ whole genome shotgun (WGS) entry which is preliminary data.</text>
</comment>
<dbReference type="Proteomes" id="UP001385951">
    <property type="component" value="Unassembled WGS sequence"/>
</dbReference>
<reference evidence="2 3" key="1">
    <citation type="submission" date="2022-09" db="EMBL/GenBank/DDBJ databases">
        <authorList>
            <person name="Palmer J.M."/>
        </authorList>
    </citation>
    <scope>NUCLEOTIDE SEQUENCE [LARGE SCALE GENOMIC DNA]</scope>
    <source>
        <strain evidence="2 3">DSM 7382</strain>
    </source>
</reference>
<evidence type="ECO:0000313" key="2">
    <source>
        <dbReference type="EMBL" id="KAK7685219.1"/>
    </source>
</evidence>
<dbReference type="EMBL" id="JASBNA010000021">
    <property type="protein sequence ID" value="KAK7685219.1"/>
    <property type="molecule type" value="Genomic_DNA"/>
</dbReference>
<gene>
    <name evidence="2" type="ORF">QCA50_011582</name>
</gene>
<organism evidence="2 3">
    <name type="scientific">Cerrena zonata</name>
    <dbReference type="NCBI Taxonomy" id="2478898"/>
    <lineage>
        <taxon>Eukaryota</taxon>
        <taxon>Fungi</taxon>
        <taxon>Dikarya</taxon>
        <taxon>Basidiomycota</taxon>
        <taxon>Agaricomycotina</taxon>
        <taxon>Agaricomycetes</taxon>
        <taxon>Polyporales</taxon>
        <taxon>Cerrenaceae</taxon>
        <taxon>Cerrena</taxon>
    </lineage>
</organism>
<evidence type="ECO:0008006" key="4">
    <source>
        <dbReference type="Google" id="ProtNLM"/>
    </source>
</evidence>
<dbReference type="AlphaFoldDB" id="A0AAW0G1J1"/>
<sequence length="521" mass="59886">MGSRHMHLPKFTKSKVINKRLLTLIWKRLTYRKPSDDSLSLAQQLPREILDIIFGYYLPRVVPCTVHPIHYDGRDTDSQEAEGTVGRLKTSDGNHTQTPSPVTQMARLPLINLALVCRTWYWAAIEHLYMYPHLHSYHQTKLLSRILEKHPHIRVIQDLAVVWDQRTSQRPDALKSIVENSPDLDAITMILQHDLDMEELWMWKTFQQVRKITVHGDRNYDIGHCSGGLHRYLEMMHSTLLPPYHVAYNLQTLQLTNVEVTEIGVWSIGLCHSLRTLEFYVTDNKPLPTHFSSAQQWTHIKHLVLGVIDGKSVSAFRSSQWNAPPNLETMTFLVDMSQQHGIFGSKYVRCWPPLSFDMIRGLQHCESLKVLTLVLQSDFRGAVGCSPPASNTSEGRSLVDGVLERGKADFCTLFQKAKRGRMVYKYDAAYTYHALLERARNSNIKTIPLWCDLSAYMNHRLSRKVDAPEIDHSMELLEWPDPPHPYHEMPSQFAANLSVPKQTSDFFPDGVEKLISIHIPT</sequence>
<keyword evidence="3" id="KW-1185">Reference proteome</keyword>
<evidence type="ECO:0000256" key="1">
    <source>
        <dbReference type="SAM" id="MobiDB-lite"/>
    </source>
</evidence>
<accession>A0AAW0G1J1</accession>
<protein>
    <recommendedName>
        <fullName evidence="4">F-box domain-containing protein</fullName>
    </recommendedName>
</protein>
<evidence type="ECO:0000313" key="3">
    <source>
        <dbReference type="Proteomes" id="UP001385951"/>
    </source>
</evidence>
<name>A0AAW0G1J1_9APHY</name>